<evidence type="ECO:0000313" key="2">
    <source>
        <dbReference type="Proteomes" id="UP001165289"/>
    </source>
</evidence>
<reference evidence="1 2" key="1">
    <citation type="journal article" date="2023" name="BMC Biol.">
        <title>The compact genome of the sponge Oopsacas minuta (Hexactinellida) is lacking key metazoan core genes.</title>
        <authorList>
            <person name="Santini S."/>
            <person name="Schenkelaars Q."/>
            <person name="Jourda C."/>
            <person name="Duchesne M."/>
            <person name="Belahbib H."/>
            <person name="Rocher C."/>
            <person name="Selva M."/>
            <person name="Riesgo A."/>
            <person name="Vervoort M."/>
            <person name="Leys S.P."/>
            <person name="Kodjabachian L."/>
            <person name="Le Bivic A."/>
            <person name="Borchiellini C."/>
            <person name="Claverie J.M."/>
            <person name="Renard E."/>
        </authorList>
    </citation>
    <scope>NUCLEOTIDE SEQUENCE [LARGE SCALE GENOMIC DNA]</scope>
    <source>
        <strain evidence="1">SPO-2</strain>
    </source>
</reference>
<proteinExistence type="predicted"/>
<dbReference type="EMBL" id="JAKMXF010000277">
    <property type="protein sequence ID" value="KAI6653467.1"/>
    <property type="molecule type" value="Genomic_DNA"/>
</dbReference>
<comment type="caution">
    <text evidence="1">The sequence shown here is derived from an EMBL/GenBank/DDBJ whole genome shotgun (WGS) entry which is preliminary data.</text>
</comment>
<name>A0AAV7JX76_9METZ</name>
<evidence type="ECO:0000313" key="1">
    <source>
        <dbReference type="EMBL" id="KAI6653467.1"/>
    </source>
</evidence>
<sequence>MLPHRERKNEGQVFALRRAAVSASGQVEVKIDTGSDQRVLQCLQVIDVGDRAFILGREFLAKFNSVEFNWDRCEIRFGDQWKRARAFVNGGTALSQSQTSQDTEVDSVTLSTWNAQIEARIHSEFQLEERREPYNLFQEFSEVFAENPKKPSRTNIGEHTIDIGDA</sequence>
<dbReference type="AlphaFoldDB" id="A0AAV7JX76"/>
<protein>
    <submittedName>
        <fullName evidence="1">Uncharacterized protein</fullName>
    </submittedName>
</protein>
<accession>A0AAV7JX76</accession>
<gene>
    <name evidence="1" type="ORF">LOD99_3686</name>
</gene>
<organism evidence="1 2">
    <name type="scientific">Oopsacas minuta</name>
    <dbReference type="NCBI Taxonomy" id="111878"/>
    <lineage>
        <taxon>Eukaryota</taxon>
        <taxon>Metazoa</taxon>
        <taxon>Porifera</taxon>
        <taxon>Hexactinellida</taxon>
        <taxon>Hexasterophora</taxon>
        <taxon>Lyssacinosida</taxon>
        <taxon>Leucopsacidae</taxon>
        <taxon>Oopsacas</taxon>
    </lineage>
</organism>
<dbReference type="Proteomes" id="UP001165289">
    <property type="component" value="Unassembled WGS sequence"/>
</dbReference>
<keyword evidence="2" id="KW-1185">Reference proteome</keyword>